<proteinExistence type="predicted"/>
<protein>
    <submittedName>
        <fullName evidence="3">Thiamine ABC transporter substrate-binding protein</fullName>
    </submittedName>
</protein>
<comment type="caution">
    <text evidence="3">The sequence shown here is derived from an EMBL/GenBank/DDBJ whole genome shotgun (WGS) entry which is preliminary data.</text>
</comment>
<dbReference type="PROSITE" id="PS51257">
    <property type="entry name" value="PROKAR_LIPOPROTEIN"/>
    <property type="match status" value="1"/>
</dbReference>
<keyword evidence="4" id="KW-1185">Reference proteome</keyword>
<dbReference type="Proteomes" id="UP000274391">
    <property type="component" value="Unassembled WGS sequence"/>
</dbReference>
<dbReference type="EMBL" id="RQVS01000015">
    <property type="protein sequence ID" value="RRJ85863.1"/>
    <property type="molecule type" value="Genomic_DNA"/>
</dbReference>
<dbReference type="SUPFAM" id="SSF53850">
    <property type="entry name" value="Periplasmic binding protein-like II"/>
    <property type="match status" value="1"/>
</dbReference>
<dbReference type="GO" id="GO:0030288">
    <property type="term" value="C:outer membrane-bounded periplasmic space"/>
    <property type="evidence" value="ECO:0007669"/>
    <property type="project" value="TreeGrafter"/>
</dbReference>
<feature type="signal peptide" evidence="2">
    <location>
        <begin position="1"/>
        <end position="29"/>
    </location>
</feature>
<sequence length="355" mass="36859">MKRHTITARGIRALAATAALGLALTGCSAIGQQAPSSTDSTGASNGTVTILTHDSFNISEEQIAAFEAASGYTLVTTAPGDAGFVVNQLILSKDAPTVDGVYGIDNYSAQAVIDAGALAPYGSPALPESAKTYSVGSELTPIDMGQVCINIDHEWFAANGVAEPTTLDQLAEPEYAKLLVVTDPATSSPGLAFLVATIAAKGEDGWQDYWKALLAGGTKVAAGWSDAYYTDFSGADGKGAYPLVLSYSSSPAYTGGATGSIEATCTTQVEYAGVVAGAKNPEGAQAFIDYLLSNEFQAGLPDNMYMYPVDDRVSLPTEWSEFAALSANPLDLDAATVAANRTAWISEWTTLNESR</sequence>
<gene>
    <name evidence="3" type="ORF">EG850_11230</name>
</gene>
<dbReference type="PANTHER" id="PTHR30006:SF2">
    <property type="entry name" value="ABC TRANSPORTER SUBSTRATE-BINDING PROTEIN"/>
    <property type="match status" value="1"/>
</dbReference>
<dbReference type="Pfam" id="PF13343">
    <property type="entry name" value="SBP_bac_6"/>
    <property type="match status" value="1"/>
</dbReference>
<dbReference type="Gene3D" id="3.40.190.10">
    <property type="entry name" value="Periplasmic binding protein-like II"/>
    <property type="match status" value="2"/>
</dbReference>
<keyword evidence="1 2" id="KW-0732">Signal</keyword>
<dbReference type="InterPro" id="IPR005948">
    <property type="entry name" value="ThiB-like"/>
</dbReference>
<dbReference type="AlphaFoldDB" id="A0A3P3VYW4"/>
<dbReference type="OrthoDB" id="5412681at2"/>
<name>A0A3P3VYW4_9MICO</name>
<dbReference type="RefSeq" id="WP_124973520.1">
    <property type="nucleotide sequence ID" value="NZ_RQVS01000015.1"/>
</dbReference>
<evidence type="ECO:0000256" key="1">
    <source>
        <dbReference type="ARBA" id="ARBA00022729"/>
    </source>
</evidence>
<reference evidence="3 4" key="1">
    <citation type="submission" date="2018-11" db="EMBL/GenBank/DDBJ databases">
        <title>YIM 102482-1 draft genome.</title>
        <authorList>
            <person name="Li G."/>
            <person name="Jiang Y."/>
        </authorList>
    </citation>
    <scope>NUCLEOTIDE SEQUENCE [LARGE SCALE GENOMIC DNA]</scope>
    <source>
        <strain evidence="3 4">YIM 102482-1</strain>
    </source>
</reference>
<accession>A0A3P3VYW4</accession>
<evidence type="ECO:0000256" key="2">
    <source>
        <dbReference type="SAM" id="SignalP"/>
    </source>
</evidence>
<dbReference type="PANTHER" id="PTHR30006">
    <property type="entry name" value="THIAMINE-BINDING PERIPLASMIC PROTEIN-RELATED"/>
    <property type="match status" value="1"/>
</dbReference>
<dbReference type="NCBIfam" id="TIGR01254">
    <property type="entry name" value="sfuA"/>
    <property type="match status" value="1"/>
</dbReference>
<evidence type="ECO:0000313" key="4">
    <source>
        <dbReference type="Proteomes" id="UP000274391"/>
    </source>
</evidence>
<dbReference type="GO" id="GO:0015888">
    <property type="term" value="P:thiamine transport"/>
    <property type="evidence" value="ECO:0007669"/>
    <property type="project" value="InterPro"/>
</dbReference>
<dbReference type="GO" id="GO:0030975">
    <property type="term" value="F:thiamine binding"/>
    <property type="evidence" value="ECO:0007669"/>
    <property type="project" value="InterPro"/>
</dbReference>
<dbReference type="GO" id="GO:0030976">
    <property type="term" value="F:thiamine pyrophosphate binding"/>
    <property type="evidence" value="ECO:0007669"/>
    <property type="project" value="TreeGrafter"/>
</dbReference>
<evidence type="ECO:0000313" key="3">
    <source>
        <dbReference type="EMBL" id="RRJ85863.1"/>
    </source>
</evidence>
<feature type="chain" id="PRO_5018013183" evidence="2">
    <location>
        <begin position="30"/>
        <end position="355"/>
    </location>
</feature>
<organism evidence="3 4">
    <name type="scientific">Gulosibacter macacae</name>
    <dbReference type="NCBI Taxonomy" id="2488791"/>
    <lineage>
        <taxon>Bacteria</taxon>
        <taxon>Bacillati</taxon>
        <taxon>Actinomycetota</taxon>
        <taxon>Actinomycetes</taxon>
        <taxon>Micrococcales</taxon>
        <taxon>Microbacteriaceae</taxon>
        <taxon>Gulosibacter</taxon>
    </lineage>
</organism>